<evidence type="ECO:0000259" key="1">
    <source>
        <dbReference type="SMART" id="SM00860"/>
    </source>
</evidence>
<dbReference type="EMBL" id="BAABJR010000023">
    <property type="protein sequence ID" value="GAA5215898.1"/>
    <property type="molecule type" value="Genomic_DNA"/>
</dbReference>
<gene>
    <name evidence="2" type="ORF">GCM10023323_66770</name>
</gene>
<proteinExistence type="predicted"/>
<comment type="caution">
    <text evidence="2">The sequence shown here is derived from an EMBL/GenBank/DDBJ whole genome shotgun (WGS) entry which is preliminary data.</text>
</comment>
<organism evidence="2 3">
    <name type="scientific">Streptomyces thinghirensis</name>
    <dbReference type="NCBI Taxonomy" id="551547"/>
    <lineage>
        <taxon>Bacteria</taxon>
        <taxon>Bacillati</taxon>
        <taxon>Actinomycetota</taxon>
        <taxon>Actinomycetes</taxon>
        <taxon>Kitasatosporales</taxon>
        <taxon>Streptomycetaceae</taxon>
        <taxon>Streptomyces</taxon>
    </lineage>
</organism>
<accession>A0ABP9TEG5</accession>
<name>A0ABP9TEG5_9ACTN</name>
<dbReference type="SMART" id="SM00860">
    <property type="entry name" value="SMI1_KNR4"/>
    <property type="match status" value="1"/>
</dbReference>
<dbReference type="Proteomes" id="UP001499878">
    <property type="component" value="Unassembled WGS sequence"/>
</dbReference>
<evidence type="ECO:0000313" key="3">
    <source>
        <dbReference type="Proteomes" id="UP001499878"/>
    </source>
</evidence>
<dbReference type="Gene3D" id="3.40.1580.10">
    <property type="entry name" value="SMI1/KNR4-like"/>
    <property type="match status" value="1"/>
</dbReference>
<dbReference type="InterPro" id="IPR037883">
    <property type="entry name" value="Knr4/Smi1-like_sf"/>
</dbReference>
<dbReference type="Pfam" id="PF09346">
    <property type="entry name" value="SMI1_KNR4"/>
    <property type="match status" value="1"/>
</dbReference>
<protein>
    <recommendedName>
        <fullName evidence="1">Knr4/Smi1-like domain-containing protein</fullName>
    </recommendedName>
</protein>
<keyword evidence="3" id="KW-1185">Reference proteome</keyword>
<dbReference type="InterPro" id="IPR018958">
    <property type="entry name" value="Knr4/Smi1-like_dom"/>
</dbReference>
<dbReference type="SUPFAM" id="SSF160631">
    <property type="entry name" value="SMI1/KNR4-like"/>
    <property type="match status" value="1"/>
</dbReference>
<feature type="domain" description="Knr4/Smi1-like" evidence="1">
    <location>
        <begin position="50"/>
        <end position="215"/>
    </location>
</feature>
<reference evidence="3" key="1">
    <citation type="journal article" date="2019" name="Int. J. Syst. Evol. Microbiol.">
        <title>The Global Catalogue of Microorganisms (GCM) 10K type strain sequencing project: providing services to taxonomists for standard genome sequencing and annotation.</title>
        <authorList>
            <consortium name="The Broad Institute Genomics Platform"/>
            <consortium name="The Broad Institute Genome Sequencing Center for Infectious Disease"/>
            <person name="Wu L."/>
            <person name="Ma J."/>
        </authorList>
    </citation>
    <scope>NUCLEOTIDE SEQUENCE [LARGE SCALE GENOMIC DNA]</scope>
    <source>
        <strain evidence="3">JCM 18306</strain>
    </source>
</reference>
<sequence>MSRQSPDRSLASTLTCMTTDWMAEDQRVARGRRVDELSCPRARQIACPPPLSEAEICEAEAELGNTFPDQYREYLLRQSAGGAVNRLCRSAAGWGWNGDSSTNYNLLTTDFPHPDSYLAYEDELDAREPLMQDFPDHNAYQAAWEQWDAEYEMFQERKTSGAVFIQDNGCGFSTLLVVSGPYRGSLWFDGRATSDQILPLVLGGQPVSFMDWLTRRSMDLVRW</sequence>
<evidence type="ECO:0000313" key="2">
    <source>
        <dbReference type="EMBL" id="GAA5215898.1"/>
    </source>
</evidence>